<comment type="caution">
    <text evidence="4">The sequence shown here is derived from an EMBL/GenBank/DDBJ whole genome shotgun (WGS) entry which is preliminary data.</text>
</comment>
<dbReference type="EMBL" id="JACCBK010000001">
    <property type="protein sequence ID" value="NYD86777.1"/>
    <property type="molecule type" value="Genomic_DNA"/>
</dbReference>
<dbReference type="SUPFAM" id="SSF52540">
    <property type="entry name" value="P-loop containing nucleoside triphosphate hydrolases"/>
    <property type="match status" value="1"/>
</dbReference>
<dbReference type="Pfam" id="PF13191">
    <property type="entry name" value="AAA_16"/>
    <property type="match status" value="1"/>
</dbReference>
<evidence type="ECO:0000259" key="1">
    <source>
        <dbReference type="Pfam" id="PF03008"/>
    </source>
</evidence>
<dbReference type="EMBL" id="BONN01000003">
    <property type="protein sequence ID" value="GIG32437.1"/>
    <property type="molecule type" value="Genomic_DNA"/>
</dbReference>
<dbReference type="RefSeq" id="WP_170209023.1">
    <property type="nucleotide sequence ID" value="NZ_BAABFI010000001.1"/>
</dbReference>
<proteinExistence type="predicted"/>
<name>A0A7Y9JYI0_9CELL</name>
<evidence type="ECO:0000313" key="6">
    <source>
        <dbReference type="Proteomes" id="UP000618382"/>
    </source>
</evidence>
<evidence type="ECO:0000313" key="4">
    <source>
        <dbReference type="EMBL" id="NYD86777.1"/>
    </source>
</evidence>
<reference evidence="4 5" key="1">
    <citation type="submission" date="2020-07" db="EMBL/GenBank/DDBJ databases">
        <title>Sequencing the genomes of 1000 actinobacteria strains.</title>
        <authorList>
            <person name="Klenk H.-P."/>
        </authorList>
    </citation>
    <scope>NUCLEOTIDE SEQUENCE [LARGE SCALE GENOMIC DNA]</scope>
    <source>
        <strain evidence="4 5">DSM 24482</strain>
    </source>
</reference>
<organism evidence="4 5">
    <name type="scientific">Cellulomonas oligotrophica</name>
    <dbReference type="NCBI Taxonomy" id="931536"/>
    <lineage>
        <taxon>Bacteria</taxon>
        <taxon>Bacillati</taxon>
        <taxon>Actinomycetota</taxon>
        <taxon>Actinomycetes</taxon>
        <taxon>Micrococcales</taxon>
        <taxon>Cellulomonadaceae</taxon>
        <taxon>Cellulomonas</taxon>
    </lineage>
</organism>
<dbReference type="PANTHER" id="PTHR34704">
    <property type="entry name" value="ATPASE"/>
    <property type="match status" value="1"/>
</dbReference>
<gene>
    <name evidence="4" type="ORF">BKA21_002326</name>
    <name evidence="3" type="ORF">Col01nite_15960</name>
</gene>
<feature type="domain" description="DUF234" evidence="1">
    <location>
        <begin position="339"/>
        <end position="430"/>
    </location>
</feature>
<dbReference type="Gene3D" id="3.40.50.300">
    <property type="entry name" value="P-loop containing nucleotide triphosphate hydrolases"/>
    <property type="match status" value="1"/>
</dbReference>
<evidence type="ECO:0000313" key="5">
    <source>
        <dbReference type="Proteomes" id="UP000577956"/>
    </source>
</evidence>
<protein>
    <submittedName>
        <fullName evidence="3">ArsR family transcriptional regulator</fullName>
    </submittedName>
</protein>
<dbReference type="InterPro" id="IPR027417">
    <property type="entry name" value="P-loop_NTPase"/>
</dbReference>
<keyword evidence="6" id="KW-1185">Reference proteome</keyword>
<evidence type="ECO:0000313" key="3">
    <source>
        <dbReference type="EMBL" id="GIG32437.1"/>
    </source>
</evidence>
<dbReference type="Pfam" id="PF03008">
    <property type="entry name" value="DUF234"/>
    <property type="match status" value="1"/>
</dbReference>
<reference evidence="3 6" key="2">
    <citation type="submission" date="2021-01" db="EMBL/GenBank/DDBJ databases">
        <title>Whole genome shotgun sequence of Cellulomonas oligotrophica NBRC 109435.</title>
        <authorList>
            <person name="Komaki H."/>
            <person name="Tamura T."/>
        </authorList>
    </citation>
    <scope>NUCLEOTIDE SEQUENCE [LARGE SCALE GENOMIC DNA]</scope>
    <source>
        <strain evidence="3 6">NBRC 109435</strain>
    </source>
</reference>
<accession>A0A7Y9JYI0</accession>
<evidence type="ECO:0000259" key="2">
    <source>
        <dbReference type="Pfam" id="PF13191"/>
    </source>
</evidence>
<dbReference type="Proteomes" id="UP000618382">
    <property type="component" value="Unassembled WGS sequence"/>
</dbReference>
<dbReference type="PANTHER" id="PTHR34704:SF1">
    <property type="entry name" value="ATPASE"/>
    <property type="match status" value="1"/>
</dbReference>
<dbReference type="Proteomes" id="UP000577956">
    <property type="component" value="Unassembled WGS sequence"/>
</dbReference>
<feature type="domain" description="Orc1-like AAA ATPase" evidence="2">
    <location>
        <begin position="9"/>
        <end position="142"/>
    </location>
</feature>
<sequence>MTATSGDGFFGRREVLAALVAHRDAVARSGSGRIVAVRGRRQVGKSTVVERFVETSRTPYAFVTGIFQASPAQQLADATVALQESRHPFPDAELLTRSPAATWRDWFGRLAIAARSGPVIAVLDEFPWIAAGEPTLEGELQSQWDRTLERLPVLLVLVGSDVAMMDALASHGRPLFGRLSPLVVPAFTPADVADALPGRDPVEVIDAYLVTGGYPRLVTDLAAAGTSTTDHVARSLQDELSPLVTTGRISLDAEFPEPQFAYQVLSAIGASDTANPAFKDLLGSVGDAAERKRVETATTRALATLTGTKRLIEREAPAWAGPGSRLRRYRVTDPYLRFWFRYVERNVDRIARGRSDLAVAAFTRDWETWRGQSVEPVVRDALRRLARGDARLPDVEDVQAWWVRANEVEVDVVARTATRTALVGTVKWRTRGGVTPAEVEQLRRHREHVPRSDGALLAAISPAGGTPPGADVSFSAADLIAAWR</sequence>
<dbReference type="InterPro" id="IPR041664">
    <property type="entry name" value="AAA_16"/>
</dbReference>
<dbReference type="InterPro" id="IPR004256">
    <property type="entry name" value="DUF234"/>
</dbReference>
<dbReference type="AlphaFoldDB" id="A0A7Y9JYI0"/>